<protein>
    <recommendedName>
        <fullName evidence="3">Fibronectin type-III domain-containing protein</fullName>
    </recommendedName>
</protein>
<dbReference type="InterPro" id="IPR003961">
    <property type="entry name" value="FN3_dom"/>
</dbReference>
<dbReference type="InterPro" id="IPR036116">
    <property type="entry name" value="FN3_sf"/>
</dbReference>
<dbReference type="Gene3D" id="2.60.40.10">
    <property type="entry name" value="Immunoglobulins"/>
    <property type="match status" value="1"/>
</dbReference>
<feature type="domain" description="Fibronectin type-III" evidence="3">
    <location>
        <begin position="46"/>
        <end position="114"/>
    </location>
</feature>
<keyword evidence="2" id="KW-0472">Membrane</keyword>
<sequence>MSNVSSKNRHFTSSNNGDYINNQLNNTVNNYKKRTMIDEDRKELLKNMEVTSLTKDSFKLKWQISPNFESYIEGFSVNYRADGSSVVQNSGPLDLQTRSLDIGQLHENTDYEVCLWVLLTTAIPTLAMHIPIAVDYESNNSGALAAYKGMDSRTYSRCVSSSTYKSGLNLIEASSLGAFISLAIVILVVLLANITTKKRRYHFDHEDDERREQSREVVKKFSRKSLWSKLVKNSKVLNSNWWKHDDGKLINNDKDNPNGESTDENSQYCENHHKNDEFFSRNNTRCARKKGFRIKNQLRSTRHAFGLTFKKGFSYKKKPLPRPSLTDELPYDSGFDLLAENYKKMAKQKRSSLLSLINNESPECFIVATAHPCTENTENKLNVNHGGKTELPNELSDESTVNHELAFLIPLMKGKDGSLVVNGQSTENLNISRVNLTDYLPEIEEPDEDDSIDEDDSDDEKCNDVIYDEDPNTLYNLQLEDLNYNLVPVILQPDIQLSVVDVIPVCTDEEMENNSEKVEYIGDTVISAAEPLTQPMKRASSWAD</sequence>
<dbReference type="AlphaFoldDB" id="T1FQP7"/>
<evidence type="ECO:0000259" key="3">
    <source>
        <dbReference type="Pfam" id="PF00041"/>
    </source>
</evidence>
<gene>
    <name evidence="5" type="primary">20211144</name>
    <name evidence="4" type="ORF">HELRODRAFT_189132</name>
</gene>
<dbReference type="InterPro" id="IPR013783">
    <property type="entry name" value="Ig-like_fold"/>
</dbReference>
<proteinExistence type="predicted"/>
<keyword evidence="6" id="KW-1185">Reference proteome</keyword>
<feature type="compositionally biased region" description="Polar residues" evidence="1">
    <location>
        <begin position="258"/>
        <end position="268"/>
    </location>
</feature>
<evidence type="ECO:0000256" key="1">
    <source>
        <dbReference type="SAM" id="MobiDB-lite"/>
    </source>
</evidence>
<keyword evidence="2" id="KW-1133">Transmembrane helix</keyword>
<reference evidence="4 6" key="2">
    <citation type="journal article" date="2013" name="Nature">
        <title>Insights into bilaterian evolution from three spiralian genomes.</title>
        <authorList>
            <person name="Simakov O."/>
            <person name="Marletaz F."/>
            <person name="Cho S.J."/>
            <person name="Edsinger-Gonzales E."/>
            <person name="Havlak P."/>
            <person name="Hellsten U."/>
            <person name="Kuo D.H."/>
            <person name="Larsson T."/>
            <person name="Lv J."/>
            <person name="Arendt D."/>
            <person name="Savage R."/>
            <person name="Osoegawa K."/>
            <person name="de Jong P."/>
            <person name="Grimwood J."/>
            <person name="Chapman J.A."/>
            <person name="Shapiro H."/>
            <person name="Aerts A."/>
            <person name="Otillar R.P."/>
            <person name="Terry A.Y."/>
            <person name="Boore J.L."/>
            <person name="Grigoriev I.V."/>
            <person name="Lindberg D.R."/>
            <person name="Seaver E.C."/>
            <person name="Weisblat D.A."/>
            <person name="Putnam N.H."/>
            <person name="Rokhsar D.S."/>
        </authorList>
    </citation>
    <scope>NUCLEOTIDE SEQUENCE</scope>
</reference>
<accession>T1FQP7</accession>
<feature type="transmembrane region" description="Helical" evidence="2">
    <location>
        <begin position="113"/>
        <end position="134"/>
    </location>
</feature>
<dbReference type="Proteomes" id="UP000015101">
    <property type="component" value="Unassembled WGS sequence"/>
</dbReference>
<evidence type="ECO:0000256" key="2">
    <source>
        <dbReference type="SAM" id="Phobius"/>
    </source>
</evidence>
<evidence type="ECO:0000313" key="6">
    <source>
        <dbReference type="Proteomes" id="UP000015101"/>
    </source>
</evidence>
<keyword evidence="2" id="KW-0812">Transmembrane</keyword>
<dbReference type="KEGG" id="hro:HELRODRAFT_189132"/>
<feature type="region of interest" description="Disordered" evidence="1">
    <location>
        <begin position="248"/>
        <end position="268"/>
    </location>
</feature>
<dbReference type="RefSeq" id="XP_009025389.1">
    <property type="nucleotide sequence ID" value="XM_009027141.1"/>
</dbReference>
<dbReference type="Pfam" id="PF00041">
    <property type="entry name" value="fn3"/>
    <property type="match status" value="1"/>
</dbReference>
<evidence type="ECO:0000313" key="5">
    <source>
        <dbReference type="EnsemblMetazoa" id="HelroP189132"/>
    </source>
</evidence>
<feature type="compositionally biased region" description="Basic and acidic residues" evidence="1">
    <location>
        <begin position="248"/>
        <end position="257"/>
    </location>
</feature>
<evidence type="ECO:0000313" key="4">
    <source>
        <dbReference type="EMBL" id="ESN96161.1"/>
    </source>
</evidence>
<reference evidence="6" key="1">
    <citation type="submission" date="2012-12" db="EMBL/GenBank/DDBJ databases">
        <authorList>
            <person name="Hellsten U."/>
            <person name="Grimwood J."/>
            <person name="Chapman J.A."/>
            <person name="Shapiro H."/>
            <person name="Aerts A."/>
            <person name="Otillar R.P."/>
            <person name="Terry A.Y."/>
            <person name="Boore J.L."/>
            <person name="Simakov O."/>
            <person name="Marletaz F."/>
            <person name="Cho S.-J."/>
            <person name="Edsinger-Gonzales E."/>
            <person name="Havlak P."/>
            <person name="Kuo D.-H."/>
            <person name="Larsson T."/>
            <person name="Lv J."/>
            <person name="Arendt D."/>
            <person name="Savage R."/>
            <person name="Osoegawa K."/>
            <person name="de Jong P."/>
            <person name="Lindberg D.R."/>
            <person name="Seaver E.C."/>
            <person name="Weisblat D.A."/>
            <person name="Putnam N.H."/>
            <person name="Grigoriev I.V."/>
            <person name="Rokhsar D.S."/>
        </authorList>
    </citation>
    <scope>NUCLEOTIDE SEQUENCE</scope>
</reference>
<dbReference type="EMBL" id="AMQM01001337">
    <property type="status" value="NOT_ANNOTATED_CDS"/>
    <property type="molecule type" value="Genomic_DNA"/>
</dbReference>
<dbReference type="EnsemblMetazoa" id="HelroT189132">
    <property type="protein sequence ID" value="HelroP189132"/>
    <property type="gene ID" value="HelroG189132"/>
</dbReference>
<dbReference type="CTD" id="20211144"/>
<organism evidence="5 6">
    <name type="scientific">Helobdella robusta</name>
    <name type="common">Californian leech</name>
    <dbReference type="NCBI Taxonomy" id="6412"/>
    <lineage>
        <taxon>Eukaryota</taxon>
        <taxon>Metazoa</taxon>
        <taxon>Spiralia</taxon>
        <taxon>Lophotrochozoa</taxon>
        <taxon>Annelida</taxon>
        <taxon>Clitellata</taxon>
        <taxon>Hirudinea</taxon>
        <taxon>Rhynchobdellida</taxon>
        <taxon>Glossiphoniidae</taxon>
        <taxon>Helobdella</taxon>
    </lineage>
</organism>
<dbReference type="HOGENOM" id="CLU_500873_0_0_1"/>
<dbReference type="GeneID" id="20211144"/>
<feature type="transmembrane region" description="Helical" evidence="2">
    <location>
        <begin position="173"/>
        <end position="192"/>
    </location>
</feature>
<dbReference type="SUPFAM" id="SSF49265">
    <property type="entry name" value="Fibronectin type III"/>
    <property type="match status" value="1"/>
</dbReference>
<name>T1FQP7_HELRO</name>
<reference evidence="5" key="3">
    <citation type="submission" date="2015-06" db="UniProtKB">
        <authorList>
            <consortium name="EnsemblMetazoa"/>
        </authorList>
    </citation>
    <scope>IDENTIFICATION</scope>
</reference>
<dbReference type="EMBL" id="KB097495">
    <property type="protein sequence ID" value="ESN96161.1"/>
    <property type="molecule type" value="Genomic_DNA"/>
</dbReference>
<dbReference type="InParanoid" id="T1FQP7"/>